<name>A0A2A3JPX3_9RHOB</name>
<dbReference type="Gene3D" id="3.40.50.300">
    <property type="entry name" value="P-loop containing nucleotide triphosphate hydrolases"/>
    <property type="match status" value="1"/>
</dbReference>
<dbReference type="EMBL" id="NTHN01000431">
    <property type="protein sequence ID" value="PBD17172.1"/>
    <property type="molecule type" value="Genomic_DNA"/>
</dbReference>
<dbReference type="InterPro" id="IPR027417">
    <property type="entry name" value="P-loop_NTPase"/>
</dbReference>
<dbReference type="SUPFAM" id="SSF52540">
    <property type="entry name" value="P-loop containing nucleoside triphosphate hydrolases"/>
    <property type="match status" value="1"/>
</dbReference>
<sequence length="301" mass="34008">MPTLFLHVGLHKTGTTSLQKAFFDNRAALERQGFLYPHTGLSPKPVNWGHHELAYALRHRPQGIEMWQALRKEADDAGLPNVVVSSEELSLLPFASLPGPAAFKLISKIFEGYDVRLICYLRPQAEMIASLYNHHVKSVGEKRDILEFIAQVAPRLDYQNYLNVAAHGLGTEAIEVRLYQKSHMKNGDIISDMADRLGIDLSDGFTIRQASLNSGLTREGLQAMLEANRRLTGDPERLKAERTAIIERHRAPAFYRHQLLSDEMLQVIEALYRNKNRQISRRFLGRNEPLFAVSSEAEALA</sequence>
<reference evidence="2" key="1">
    <citation type="submission" date="2017-09" db="EMBL/GenBank/DDBJ databases">
        <title>Yangia sp. SAOS 153D whole genome sequencing.</title>
        <authorList>
            <person name="Verma A."/>
            <person name="Krishnamurthi S."/>
        </authorList>
    </citation>
    <scope>NUCLEOTIDE SEQUENCE [LARGE SCALE GENOMIC DNA]</scope>
    <source>
        <strain evidence="2">SAOS 153D</strain>
    </source>
</reference>
<evidence type="ECO:0000313" key="1">
    <source>
        <dbReference type="EMBL" id="MCT4372261.1"/>
    </source>
</evidence>
<dbReference type="OrthoDB" id="547419at2"/>
<dbReference type="AlphaFoldDB" id="A0A2A3JPX3"/>
<organism evidence="2">
    <name type="scientific">Alloyangia mangrovi</name>
    <dbReference type="NCBI Taxonomy" id="1779329"/>
    <lineage>
        <taxon>Bacteria</taxon>
        <taxon>Pseudomonadati</taxon>
        <taxon>Pseudomonadota</taxon>
        <taxon>Alphaproteobacteria</taxon>
        <taxon>Rhodobacterales</taxon>
        <taxon>Roseobacteraceae</taxon>
        <taxon>Alloyangia</taxon>
    </lineage>
</organism>
<proteinExistence type="predicted"/>
<evidence type="ECO:0000313" key="2">
    <source>
        <dbReference type="EMBL" id="PBD17172.1"/>
    </source>
</evidence>
<reference evidence="1" key="3">
    <citation type="submission" date="2024-05" db="EMBL/GenBank/DDBJ databases">
        <title>Yangia mangrovi SAOS 153D genome.</title>
        <authorList>
            <person name="Verma A."/>
            <person name="Pal Y."/>
            <person name="Sundharam S."/>
            <person name="Bisht B."/>
            <person name="Srinivasan K."/>
        </authorList>
    </citation>
    <scope>NUCLEOTIDE SEQUENCE</scope>
    <source>
        <strain evidence="1">SAOS 153D</strain>
    </source>
</reference>
<gene>
    <name evidence="1" type="ORF">CLG85_018840</name>
    <name evidence="2" type="ORF">CLG85_21565</name>
</gene>
<accession>A0A2A3JPX3</accession>
<evidence type="ECO:0008006" key="4">
    <source>
        <dbReference type="Google" id="ProtNLM"/>
    </source>
</evidence>
<dbReference type="EMBL" id="NTHN02000041">
    <property type="protein sequence ID" value="MCT4372261.1"/>
    <property type="molecule type" value="Genomic_DNA"/>
</dbReference>
<keyword evidence="3" id="KW-1185">Reference proteome</keyword>
<reference evidence="3" key="2">
    <citation type="submission" date="2023-07" db="EMBL/GenBank/DDBJ databases">
        <title>Yangia mangrovi SAOS 153D genome.</title>
        <authorList>
            <person name="Verma A."/>
            <person name="Pal Y."/>
            <person name="Sundharam S."/>
            <person name="Bisht B."/>
            <person name="Srinivasan K."/>
        </authorList>
    </citation>
    <scope>NUCLEOTIDE SEQUENCE [LARGE SCALE GENOMIC DNA]</scope>
    <source>
        <strain evidence="3">SAOS 153D</strain>
    </source>
</reference>
<protein>
    <recommendedName>
        <fullName evidence="4">Sulfotransferase family protein</fullName>
    </recommendedName>
</protein>
<dbReference type="RefSeq" id="WP_095884059.1">
    <property type="nucleotide sequence ID" value="NZ_NTHN02000041.1"/>
</dbReference>
<comment type="caution">
    <text evidence="2">The sequence shown here is derived from an EMBL/GenBank/DDBJ whole genome shotgun (WGS) entry which is preliminary data.</text>
</comment>
<evidence type="ECO:0000313" key="3">
    <source>
        <dbReference type="Proteomes" id="UP000217448"/>
    </source>
</evidence>
<dbReference type="Proteomes" id="UP000217448">
    <property type="component" value="Unassembled WGS sequence"/>
</dbReference>